<dbReference type="Pfam" id="PF10557">
    <property type="entry name" value="Cullin_Nedd8"/>
    <property type="match status" value="1"/>
</dbReference>
<feature type="domain" description="Cullin neddylation" evidence="3">
    <location>
        <begin position="15"/>
        <end position="82"/>
    </location>
</feature>
<evidence type="ECO:0000256" key="1">
    <source>
        <dbReference type="ARBA" id="ARBA00022499"/>
    </source>
</evidence>
<dbReference type="SUPFAM" id="SSF46785">
    <property type="entry name" value="Winged helix' DNA-binding domain"/>
    <property type="match status" value="1"/>
</dbReference>
<evidence type="ECO:0000313" key="4">
    <source>
        <dbReference type="EMBL" id="CAF5104537.1"/>
    </source>
</evidence>
<dbReference type="Proteomes" id="UP000681720">
    <property type="component" value="Unassembled WGS sequence"/>
</dbReference>
<evidence type="ECO:0000313" key="6">
    <source>
        <dbReference type="Proteomes" id="UP000681967"/>
    </source>
</evidence>
<dbReference type="Gene3D" id="1.10.10.10">
    <property type="entry name" value="Winged helix-like DNA-binding domain superfamily/Winged helix DNA-binding domain"/>
    <property type="match status" value="1"/>
</dbReference>
<organism evidence="4 6">
    <name type="scientific">Rotaria magnacalcarata</name>
    <dbReference type="NCBI Taxonomy" id="392030"/>
    <lineage>
        <taxon>Eukaryota</taxon>
        <taxon>Metazoa</taxon>
        <taxon>Spiralia</taxon>
        <taxon>Gnathifera</taxon>
        <taxon>Rotifera</taxon>
        <taxon>Eurotatoria</taxon>
        <taxon>Bdelloidea</taxon>
        <taxon>Philodinida</taxon>
        <taxon>Philodinidae</taxon>
        <taxon>Rotaria</taxon>
    </lineage>
</organism>
<dbReference type="InterPro" id="IPR036390">
    <property type="entry name" value="WH_DNA-bd_sf"/>
</dbReference>
<dbReference type="FunFam" id="1.10.10.10:FF:000014">
    <property type="entry name" value="Cullin 1"/>
    <property type="match status" value="1"/>
</dbReference>
<dbReference type="PANTHER" id="PTHR11932">
    <property type="entry name" value="CULLIN"/>
    <property type="match status" value="1"/>
</dbReference>
<dbReference type="InterPro" id="IPR036388">
    <property type="entry name" value="WH-like_DNA-bd_sf"/>
</dbReference>
<reference evidence="4" key="1">
    <citation type="submission" date="2021-02" db="EMBL/GenBank/DDBJ databases">
        <authorList>
            <person name="Nowell W R."/>
        </authorList>
    </citation>
    <scope>NUCLEOTIDE SEQUENCE</scope>
</reference>
<evidence type="ECO:0000259" key="3">
    <source>
        <dbReference type="SMART" id="SM00884"/>
    </source>
</evidence>
<dbReference type="InterPro" id="IPR045093">
    <property type="entry name" value="Cullin"/>
</dbReference>
<dbReference type="InterPro" id="IPR019559">
    <property type="entry name" value="Cullin_neddylation_domain"/>
</dbReference>
<dbReference type="EMBL" id="CAJOBH010239629">
    <property type="protein sequence ID" value="CAF5104537.1"/>
    <property type="molecule type" value="Genomic_DNA"/>
</dbReference>
<evidence type="ECO:0000256" key="2">
    <source>
        <dbReference type="ARBA" id="ARBA00022843"/>
    </source>
</evidence>
<name>A0A8S3F5M9_9BILA</name>
<keyword evidence="2" id="KW-0832">Ubl conjugation</keyword>
<comment type="caution">
    <text evidence="4">The sequence shown here is derived from an EMBL/GenBank/DDBJ whole genome shotgun (WGS) entry which is preliminary data.</text>
</comment>
<proteinExistence type="predicted"/>
<feature type="non-terminal residue" evidence="4">
    <location>
        <position position="1"/>
    </location>
</feature>
<evidence type="ECO:0000313" key="5">
    <source>
        <dbReference type="EMBL" id="CAF5193131.1"/>
    </source>
</evidence>
<dbReference type="Proteomes" id="UP000681967">
    <property type="component" value="Unassembled WGS sequence"/>
</dbReference>
<dbReference type="AlphaFoldDB" id="A0A8S3F5M9"/>
<accession>A0A8S3F5M9</accession>
<gene>
    <name evidence="4" type="ORF">BYL167_LOCUS64821</name>
    <name evidence="5" type="ORF">GIL414_LOCUS73760</name>
</gene>
<dbReference type="SMART" id="SM00884">
    <property type="entry name" value="Cullin_Nedd8"/>
    <property type="match status" value="1"/>
</dbReference>
<protein>
    <recommendedName>
        <fullName evidence="3">Cullin neddylation domain-containing protein</fullName>
    </recommendedName>
</protein>
<sequence>KSNKQKDLQHLNQSIDEDRKLVIQAAIIRIMKPTQRLKYSLLVQQVIEQLSSRFTIKFPLVKKCIDLLIDKEYLEHESDERDILRYLS</sequence>
<keyword evidence="1" id="KW-1017">Isopeptide bond</keyword>
<dbReference type="EMBL" id="CAJOBJ010339350">
    <property type="protein sequence ID" value="CAF5193131.1"/>
    <property type="molecule type" value="Genomic_DNA"/>
</dbReference>